<gene>
    <name evidence="1" type="ORF">ACFFIP_07995</name>
</gene>
<reference evidence="1 2" key="1">
    <citation type="submission" date="2024-09" db="EMBL/GenBank/DDBJ databases">
        <authorList>
            <person name="Sun Q."/>
            <person name="Mori K."/>
        </authorList>
    </citation>
    <scope>NUCLEOTIDE SEQUENCE [LARGE SCALE GENOMIC DNA]</scope>
    <source>
        <strain evidence="1 2">CCM 7650</strain>
    </source>
</reference>
<name>A0ABV6FRY4_9BACT</name>
<evidence type="ECO:0008006" key="3">
    <source>
        <dbReference type="Google" id="ProtNLM"/>
    </source>
</evidence>
<organism evidence="1 2">
    <name type="scientific">Fontibacter flavus</name>
    <dbReference type="NCBI Taxonomy" id="654838"/>
    <lineage>
        <taxon>Bacteria</taxon>
        <taxon>Pseudomonadati</taxon>
        <taxon>Bacteroidota</taxon>
        <taxon>Cytophagia</taxon>
        <taxon>Cytophagales</taxon>
        <taxon>Cyclobacteriaceae</taxon>
        <taxon>Fontibacter</taxon>
    </lineage>
</organism>
<dbReference type="EMBL" id="JBHLWI010000022">
    <property type="protein sequence ID" value="MFC0262623.1"/>
    <property type="molecule type" value="Genomic_DNA"/>
</dbReference>
<dbReference type="PROSITE" id="PS51257">
    <property type="entry name" value="PROKAR_LIPOPROTEIN"/>
    <property type="match status" value="1"/>
</dbReference>
<dbReference type="Proteomes" id="UP001589797">
    <property type="component" value="Unassembled WGS sequence"/>
</dbReference>
<accession>A0ABV6FRY4</accession>
<comment type="caution">
    <text evidence="1">The sequence shown here is derived from an EMBL/GenBank/DDBJ whole genome shotgun (WGS) entry which is preliminary data.</text>
</comment>
<evidence type="ECO:0000313" key="1">
    <source>
        <dbReference type="EMBL" id="MFC0262623.1"/>
    </source>
</evidence>
<evidence type="ECO:0000313" key="2">
    <source>
        <dbReference type="Proteomes" id="UP001589797"/>
    </source>
</evidence>
<sequence length="388" mass="43990">MSKNYFNSALIALALFSILACSRKELESSADTSPKSYGVEILDSLVVDYIGLLSWSHISPDGRKFLAMDLQKSDVLLIDNEGQILQTLNKSGDQPESIGPNLMGRPQFRNDTEIAFLGTKGLFLFDLRGNLKQQFEPDFNPIMNFIILNADVFQFRDPNFALGLMAGRNTEGSGFYESTEGTKFEAIDLSKGSYLGVIPFPENSRFKASEIFPVTNTVPLLRTTKEGLYIAFKNESKIFFYNWDDLNKPSKEIQLQVDNFQLIKGKDPKSVNQNMISFDTREFAYGAINQLIWVDGQLLINYSPGLSDEEYERITNGISDFQEIFNLIGEKNQSQWAVVSEDGSLTPIEIPGKLGRIEFVDQEGNFWISPNRTEMERDYEVLFKARLR</sequence>
<proteinExistence type="predicted"/>
<protein>
    <recommendedName>
        <fullName evidence="3">6-bladed beta-propeller protein</fullName>
    </recommendedName>
</protein>
<dbReference type="RefSeq" id="WP_382387074.1">
    <property type="nucleotide sequence ID" value="NZ_JBHLWI010000022.1"/>
</dbReference>
<keyword evidence="2" id="KW-1185">Reference proteome</keyword>